<evidence type="ECO:0000313" key="3">
    <source>
        <dbReference type="Proteomes" id="UP000054166"/>
    </source>
</evidence>
<reference evidence="3" key="2">
    <citation type="submission" date="2015-01" db="EMBL/GenBank/DDBJ databases">
        <title>Evolutionary Origins and Diversification of the Mycorrhizal Mutualists.</title>
        <authorList>
            <consortium name="DOE Joint Genome Institute"/>
            <consortium name="Mycorrhizal Genomics Consortium"/>
            <person name="Kohler A."/>
            <person name="Kuo A."/>
            <person name="Nagy L.G."/>
            <person name="Floudas D."/>
            <person name="Copeland A."/>
            <person name="Barry K.W."/>
            <person name="Cichocki N."/>
            <person name="Veneault-Fourrey C."/>
            <person name="LaButti K."/>
            <person name="Lindquist E.A."/>
            <person name="Lipzen A."/>
            <person name="Lundell T."/>
            <person name="Morin E."/>
            <person name="Murat C."/>
            <person name="Riley R."/>
            <person name="Ohm R."/>
            <person name="Sun H."/>
            <person name="Tunlid A."/>
            <person name="Henrissat B."/>
            <person name="Grigoriev I.V."/>
            <person name="Hibbett D.S."/>
            <person name="Martin F."/>
        </authorList>
    </citation>
    <scope>NUCLEOTIDE SEQUENCE [LARGE SCALE GENOMIC DNA]</scope>
    <source>
        <strain evidence="3">F 1598</strain>
    </source>
</reference>
<evidence type="ECO:0000256" key="1">
    <source>
        <dbReference type="SAM" id="MobiDB-lite"/>
    </source>
</evidence>
<dbReference type="STRING" id="765440.A0A0C3F6I5"/>
<dbReference type="AlphaFoldDB" id="A0A0C3F6I5"/>
<dbReference type="EMBL" id="KN833045">
    <property type="protein sequence ID" value="KIM75561.1"/>
    <property type="molecule type" value="Genomic_DNA"/>
</dbReference>
<organism evidence="2 3">
    <name type="scientific">Piloderma croceum (strain F 1598)</name>
    <dbReference type="NCBI Taxonomy" id="765440"/>
    <lineage>
        <taxon>Eukaryota</taxon>
        <taxon>Fungi</taxon>
        <taxon>Dikarya</taxon>
        <taxon>Basidiomycota</taxon>
        <taxon>Agaricomycotina</taxon>
        <taxon>Agaricomycetes</taxon>
        <taxon>Agaricomycetidae</taxon>
        <taxon>Atheliales</taxon>
        <taxon>Atheliaceae</taxon>
        <taxon>Piloderma</taxon>
    </lineage>
</organism>
<feature type="compositionally biased region" description="Low complexity" evidence="1">
    <location>
        <begin position="81"/>
        <end position="96"/>
    </location>
</feature>
<protein>
    <submittedName>
        <fullName evidence="2">Uncharacterized protein</fullName>
    </submittedName>
</protein>
<reference evidence="2 3" key="1">
    <citation type="submission" date="2014-04" db="EMBL/GenBank/DDBJ databases">
        <authorList>
            <consortium name="DOE Joint Genome Institute"/>
            <person name="Kuo A."/>
            <person name="Tarkka M."/>
            <person name="Buscot F."/>
            <person name="Kohler A."/>
            <person name="Nagy L.G."/>
            <person name="Floudas D."/>
            <person name="Copeland A."/>
            <person name="Barry K.W."/>
            <person name="Cichocki N."/>
            <person name="Veneault-Fourrey C."/>
            <person name="LaButti K."/>
            <person name="Lindquist E.A."/>
            <person name="Lipzen A."/>
            <person name="Lundell T."/>
            <person name="Morin E."/>
            <person name="Murat C."/>
            <person name="Sun H."/>
            <person name="Tunlid A."/>
            <person name="Henrissat B."/>
            <person name="Grigoriev I.V."/>
            <person name="Hibbett D.S."/>
            <person name="Martin F."/>
            <person name="Nordberg H.P."/>
            <person name="Cantor M.N."/>
            <person name="Hua S.X."/>
        </authorList>
    </citation>
    <scope>NUCLEOTIDE SEQUENCE [LARGE SCALE GENOMIC DNA]</scope>
    <source>
        <strain evidence="2 3">F 1598</strain>
    </source>
</reference>
<feature type="compositionally biased region" description="Basic residues" evidence="1">
    <location>
        <begin position="34"/>
        <end position="44"/>
    </location>
</feature>
<dbReference type="PANTHER" id="PTHR35587">
    <property type="entry name" value="EXPRESSED PROTEIN"/>
    <property type="match status" value="1"/>
</dbReference>
<evidence type="ECO:0000313" key="2">
    <source>
        <dbReference type="EMBL" id="KIM75561.1"/>
    </source>
</evidence>
<feature type="region of interest" description="Disordered" evidence="1">
    <location>
        <begin position="1"/>
        <end position="114"/>
    </location>
</feature>
<sequence length="143" mass="15621">MSQPASRAQSQAPSVASDHEDGQPQTEPSQYPRRQSRNRRRRQRNPSISEEEDERPQRRSTQNQGGLPGVDQVEDTTRALTNTAGGVVGNVGNTAGQLTGGEKQKEEGSGSDKPLKLRLDVNLDVEITLEARVHGDLTLALLR</sequence>
<dbReference type="OrthoDB" id="2873061at2759"/>
<feature type="compositionally biased region" description="Polar residues" evidence="1">
    <location>
        <begin position="1"/>
        <end position="14"/>
    </location>
</feature>
<gene>
    <name evidence="2" type="ORF">PILCRDRAFT_827113</name>
</gene>
<keyword evidence="3" id="KW-1185">Reference proteome</keyword>
<dbReference type="InParanoid" id="A0A0C3F6I5"/>
<name>A0A0C3F6I5_PILCF</name>
<dbReference type="Proteomes" id="UP000054166">
    <property type="component" value="Unassembled WGS sequence"/>
</dbReference>
<dbReference type="HOGENOM" id="CLU_059402_1_1_1"/>
<dbReference type="PANTHER" id="PTHR35587:SF4">
    <property type="match status" value="1"/>
</dbReference>
<feature type="compositionally biased region" description="Basic and acidic residues" evidence="1">
    <location>
        <begin position="102"/>
        <end position="114"/>
    </location>
</feature>
<proteinExistence type="predicted"/>
<accession>A0A0C3F6I5</accession>